<feature type="region of interest" description="Disordered" evidence="1">
    <location>
        <begin position="325"/>
        <end position="403"/>
    </location>
</feature>
<evidence type="ECO:0000313" key="2">
    <source>
        <dbReference type="EMBL" id="KAG2437991.1"/>
    </source>
</evidence>
<dbReference type="AlphaFoldDB" id="A0A835TGS6"/>
<name>A0A835TGS6_CHLIN</name>
<dbReference type="InterPro" id="IPR059179">
    <property type="entry name" value="MLKL-like_MCAfunc"/>
</dbReference>
<accession>A0A835TGS6</accession>
<keyword evidence="3" id="KW-1185">Reference proteome</keyword>
<gene>
    <name evidence="2" type="ORF">HXX76_005605</name>
</gene>
<dbReference type="EMBL" id="JAEHOC010000010">
    <property type="protein sequence ID" value="KAG2437991.1"/>
    <property type="molecule type" value="Genomic_DNA"/>
</dbReference>
<reference evidence="2" key="1">
    <citation type="journal article" date="2020" name="bioRxiv">
        <title>Comparative genomics of Chlamydomonas.</title>
        <authorList>
            <person name="Craig R.J."/>
            <person name="Hasan A.R."/>
            <person name="Ness R.W."/>
            <person name="Keightley P.D."/>
        </authorList>
    </citation>
    <scope>NUCLEOTIDE SEQUENCE</scope>
    <source>
        <strain evidence="2">SAG 7.73</strain>
    </source>
</reference>
<dbReference type="InterPro" id="IPR036537">
    <property type="entry name" value="Adaptor_Cbl_N_dom_sf"/>
</dbReference>
<feature type="region of interest" description="Disordered" evidence="1">
    <location>
        <begin position="464"/>
        <end position="503"/>
    </location>
</feature>
<dbReference type="Proteomes" id="UP000650467">
    <property type="component" value="Unassembled WGS sequence"/>
</dbReference>
<sequence>MGCGASVQTPAQVEAAPKPAGHANPGPGESPPPGGGSAGDAPVTGRTAPAATVASGAPADQSAVTDAALVAAERTAAAAERAAVAANAALGAASSAPTSKDADAGAGGANGGAGLLGQGLVGDLASFAAEALSSTCADLADALQHVPYAGAVFATVRVFFARAQQVRQNQRLFFVLAMQVRSASECLVSAYRTAGRAVDVCPQRVMAELQQAVQAASDLMLDFTDRSWFVRLVIAPRIAEDAEHVHKLLTVAQQNLDSACMQYLVRQTAGATAAPAKPQQQLLQPQQEAFAAAQADMAALVLQLQQLLAAAGAAGLALPGLPAAPATAAAAPPPPGSAAAASSAAADAGDAGGSGWGSELEADGDESEVQAACKQRDKLEAGPRRRTAADNQPTQAEVDDLSGRFATGVDLSRPYSAASDASQGADGALPLLAGLQAMLAKRGPKVKQGTAAAAAPPPLAPALCDYTPHSSNGGGGGGRGGGSGGGGGISSNNPGGGGGMDTDSLLQQLQALTGLDAEEVAEVTADAIELIECRQDAAAEAAKAGQELPGGGAALLPLRRKQQQGKGRFNLVQPPQSTEEPAPAKCMAWVPRRRDKDKHGNINLVPAHPCGVAKPKYRIQVDEFAGHFYVCGNHKTLFDAYQHTVEQL</sequence>
<proteinExistence type="predicted"/>
<evidence type="ECO:0000256" key="1">
    <source>
        <dbReference type="SAM" id="MobiDB-lite"/>
    </source>
</evidence>
<comment type="caution">
    <text evidence="2">The sequence shown here is derived from an EMBL/GenBank/DDBJ whole genome shotgun (WGS) entry which is preliminary data.</text>
</comment>
<feature type="compositionally biased region" description="Basic and acidic residues" evidence="1">
    <location>
        <begin position="374"/>
        <end position="383"/>
    </location>
</feature>
<dbReference type="GO" id="GO:0007166">
    <property type="term" value="P:cell surface receptor signaling pathway"/>
    <property type="evidence" value="ECO:0007669"/>
    <property type="project" value="InterPro"/>
</dbReference>
<feature type="compositionally biased region" description="Polar residues" evidence="1">
    <location>
        <begin position="1"/>
        <end position="11"/>
    </location>
</feature>
<feature type="compositionally biased region" description="Low complexity" evidence="1">
    <location>
        <begin position="39"/>
        <end position="59"/>
    </location>
</feature>
<feature type="region of interest" description="Disordered" evidence="1">
    <location>
        <begin position="1"/>
        <end position="59"/>
    </location>
</feature>
<evidence type="ECO:0000313" key="3">
    <source>
        <dbReference type="Proteomes" id="UP000650467"/>
    </source>
</evidence>
<protein>
    <submittedName>
        <fullName evidence="2">Uncharacterized protein</fullName>
    </submittedName>
</protein>
<feature type="compositionally biased region" description="Gly residues" evidence="1">
    <location>
        <begin position="472"/>
        <end position="500"/>
    </location>
</feature>
<dbReference type="Gene3D" id="1.20.930.20">
    <property type="entry name" value="Adaptor protein Cbl, N-terminal domain"/>
    <property type="match status" value="1"/>
</dbReference>
<organism evidence="2 3">
    <name type="scientific">Chlamydomonas incerta</name>
    <dbReference type="NCBI Taxonomy" id="51695"/>
    <lineage>
        <taxon>Eukaryota</taxon>
        <taxon>Viridiplantae</taxon>
        <taxon>Chlorophyta</taxon>
        <taxon>core chlorophytes</taxon>
        <taxon>Chlorophyceae</taxon>
        <taxon>CS clade</taxon>
        <taxon>Chlamydomonadales</taxon>
        <taxon>Chlamydomonadaceae</taxon>
        <taxon>Chlamydomonas</taxon>
    </lineage>
</organism>
<dbReference type="OrthoDB" id="547919at2759"/>
<feature type="compositionally biased region" description="Low complexity" evidence="1">
    <location>
        <begin position="337"/>
        <end position="349"/>
    </location>
</feature>
<dbReference type="CDD" id="cd21037">
    <property type="entry name" value="MLKL_NTD"/>
    <property type="match status" value="1"/>
</dbReference>